<reference evidence="14 15" key="1">
    <citation type="submission" date="2015-01" db="EMBL/GenBank/DDBJ databases">
        <title>Draft genome of the acidophilic iron oxidizer Acidithrix ferrooxidans strain Py-F3.</title>
        <authorList>
            <person name="Poehlein A."/>
            <person name="Eisen S."/>
            <person name="Schloemann M."/>
            <person name="Johnson B.D."/>
            <person name="Daniel R."/>
            <person name="Muehling M."/>
        </authorList>
    </citation>
    <scope>NUCLEOTIDE SEQUENCE [LARGE SCALE GENOMIC DNA]</scope>
    <source>
        <strain evidence="14 15">Py-F3</strain>
    </source>
</reference>
<comment type="subcellular location">
    <subcellularLocation>
        <location evidence="1">Cytoplasm</location>
    </subcellularLocation>
</comment>
<dbReference type="GO" id="GO:0008270">
    <property type="term" value="F:zinc ion binding"/>
    <property type="evidence" value="ECO:0007669"/>
    <property type="project" value="TreeGrafter"/>
</dbReference>
<dbReference type="InterPro" id="IPR036388">
    <property type="entry name" value="WH-like_DNA-bd_sf"/>
</dbReference>
<dbReference type="GO" id="GO:0003700">
    <property type="term" value="F:DNA-binding transcription factor activity"/>
    <property type="evidence" value="ECO:0007669"/>
    <property type="project" value="InterPro"/>
</dbReference>
<dbReference type="Gene3D" id="1.10.10.10">
    <property type="entry name" value="Winged helix-like DNA-binding domain superfamily/Winged helix DNA-binding domain"/>
    <property type="match status" value="1"/>
</dbReference>
<name>A0A0D8HNE0_9ACTN</name>
<evidence type="ECO:0000256" key="5">
    <source>
        <dbReference type="ARBA" id="ARBA00022491"/>
    </source>
</evidence>
<comment type="cofactor">
    <cofactor evidence="12">
        <name>Mn(2+)</name>
        <dbReference type="ChEBI" id="CHEBI:29035"/>
    </cofactor>
    <cofactor evidence="12">
        <name>Fe(2+)</name>
        <dbReference type="ChEBI" id="CHEBI:29033"/>
    </cofactor>
    <text evidence="12">Binds 1 Mn(2+) or Fe(2+) ion per subunit.</text>
</comment>
<feature type="binding site" evidence="11">
    <location>
        <position position="149"/>
    </location>
    <ligand>
        <name>Zn(2+)</name>
        <dbReference type="ChEBI" id="CHEBI:29105"/>
    </ligand>
</feature>
<gene>
    <name evidence="14" type="primary">zur</name>
    <name evidence="14" type="ORF">AXFE_04790</name>
</gene>
<feature type="binding site" evidence="12">
    <location>
        <position position="100"/>
    </location>
    <ligand>
        <name>Fe cation</name>
        <dbReference type="ChEBI" id="CHEBI:24875"/>
    </ligand>
</feature>
<evidence type="ECO:0000256" key="4">
    <source>
        <dbReference type="ARBA" id="ARBA00022490"/>
    </source>
</evidence>
<sequence length="156" mass="17220">MEVQNSGDELGADANLTSGQVTQARGRATRQKKALSELLEEASNFSSAQELHSKLRERGYRVGLTTVYSQLRVLAEAGNIDSVLTPSGETLYRLCSLSSHHHHLICRDCGDAIEIEAALVESWTNEVAKQAGFTDISHTIEIEGRCQRCSFEISRR</sequence>
<dbReference type="RefSeq" id="WP_052604279.1">
    <property type="nucleotide sequence ID" value="NZ_JXYS01000011.1"/>
</dbReference>
<feature type="binding site" evidence="11">
    <location>
        <position position="109"/>
    </location>
    <ligand>
        <name>Zn(2+)</name>
        <dbReference type="ChEBI" id="CHEBI:29105"/>
    </ligand>
</feature>
<dbReference type="SUPFAM" id="SSF46785">
    <property type="entry name" value="Winged helix' DNA-binding domain"/>
    <property type="match status" value="1"/>
</dbReference>
<feature type="region of interest" description="Disordered" evidence="13">
    <location>
        <begin position="1"/>
        <end position="27"/>
    </location>
</feature>
<comment type="subunit">
    <text evidence="3">Homodimer.</text>
</comment>
<feature type="binding site" evidence="11">
    <location>
        <position position="146"/>
    </location>
    <ligand>
        <name>Zn(2+)</name>
        <dbReference type="ChEBI" id="CHEBI:29105"/>
    </ligand>
</feature>
<evidence type="ECO:0000256" key="13">
    <source>
        <dbReference type="SAM" id="MobiDB-lite"/>
    </source>
</evidence>
<keyword evidence="5" id="KW-0678">Repressor</keyword>
<dbReference type="GO" id="GO:1900376">
    <property type="term" value="P:regulation of secondary metabolite biosynthetic process"/>
    <property type="evidence" value="ECO:0007669"/>
    <property type="project" value="TreeGrafter"/>
</dbReference>
<accession>A0A0D8HNE0</accession>
<protein>
    <submittedName>
        <fullName evidence="14">Zinc uptake regulation protein</fullName>
    </submittedName>
</protein>
<evidence type="ECO:0000256" key="3">
    <source>
        <dbReference type="ARBA" id="ARBA00011738"/>
    </source>
</evidence>
<evidence type="ECO:0000256" key="9">
    <source>
        <dbReference type="ARBA" id="ARBA00023125"/>
    </source>
</evidence>
<evidence type="ECO:0000256" key="1">
    <source>
        <dbReference type="ARBA" id="ARBA00004496"/>
    </source>
</evidence>
<dbReference type="InterPro" id="IPR036390">
    <property type="entry name" value="WH_DNA-bd_sf"/>
</dbReference>
<organism evidence="14 15">
    <name type="scientific">Acidithrix ferrooxidans</name>
    <dbReference type="NCBI Taxonomy" id="1280514"/>
    <lineage>
        <taxon>Bacteria</taxon>
        <taxon>Bacillati</taxon>
        <taxon>Actinomycetota</taxon>
        <taxon>Acidimicrobiia</taxon>
        <taxon>Acidimicrobiales</taxon>
        <taxon>Acidimicrobiaceae</taxon>
        <taxon>Acidithrix</taxon>
    </lineage>
</organism>
<proteinExistence type="inferred from homology"/>
<keyword evidence="12" id="KW-0408">Iron</keyword>
<keyword evidence="9" id="KW-0238">DNA-binding</keyword>
<dbReference type="PANTHER" id="PTHR33202">
    <property type="entry name" value="ZINC UPTAKE REGULATION PROTEIN"/>
    <property type="match status" value="1"/>
</dbReference>
<dbReference type="EMBL" id="JXYS01000011">
    <property type="protein sequence ID" value="KJF18641.1"/>
    <property type="molecule type" value="Genomic_DNA"/>
</dbReference>
<dbReference type="OrthoDB" id="8659436at2"/>
<keyword evidence="15" id="KW-1185">Reference proteome</keyword>
<evidence type="ECO:0000256" key="7">
    <source>
        <dbReference type="ARBA" id="ARBA00022833"/>
    </source>
</evidence>
<keyword evidence="6 11" id="KW-0479">Metal-binding</keyword>
<evidence type="ECO:0000313" key="14">
    <source>
        <dbReference type="EMBL" id="KJF18641.1"/>
    </source>
</evidence>
<dbReference type="InterPro" id="IPR002481">
    <property type="entry name" value="FUR"/>
</dbReference>
<dbReference type="PANTHER" id="PTHR33202:SF2">
    <property type="entry name" value="FERRIC UPTAKE REGULATION PROTEIN"/>
    <property type="match status" value="1"/>
</dbReference>
<dbReference type="Proteomes" id="UP000032360">
    <property type="component" value="Unassembled WGS sequence"/>
</dbReference>
<evidence type="ECO:0000256" key="8">
    <source>
        <dbReference type="ARBA" id="ARBA00023015"/>
    </source>
</evidence>
<evidence type="ECO:0000256" key="11">
    <source>
        <dbReference type="PIRSR" id="PIRSR602481-1"/>
    </source>
</evidence>
<dbReference type="Pfam" id="PF01475">
    <property type="entry name" value="FUR"/>
    <property type="match status" value="1"/>
</dbReference>
<feature type="binding site" evidence="12">
    <location>
        <position position="121"/>
    </location>
    <ligand>
        <name>Fe cation</name>
        <dbReference type="ChEBI" id="CHEBI:24875"/>
    </ligand>
</feature>
<evidence type="ECO:0000256" key="12">
    <source>
        <dbReference type="PIRSR" id="PIRSR602481-2"/>
    </source>
</evidence>
<keyword evidence="4" id="KW-0963">Cytoplasm</keyword>
<feature type="binding site" evidence="11">
    <location>
        <position position="106"/>
    </location>
    <ligand>
        <name>Zn(2+)</name>
        <dbReference type="ChEBI" id="CHEBI:29105"/>
    </ligand>
</feature>
<evidence type="ECO:0000256" key="2">
    <source>
        <dbReference type="ARBA" id="ARBA00007957"/>
    </source>
</evidence>
<dbReference type="GO" id="GO:0005829">
    <property type="term" value="C:cytosol"/>
    <property type="evidence" value="ECO:0007669"/>
    <property type="project" value="TreeGrafter"/>
</dbReference>
<dbReference type="GO" id="GO:0045892">
    <property type="term" value="P:negative regulation of DNA-templated transcription"/>
    <property type="evidence" value="ECO:0007669"/>
    <property type="project" value="TreeGrafter"/>
</dbReference>
<evidence type="ECO:0000256" key="10">
    <source>
        <dbReference type="ARBA" id="ARBA00023163"/>
    </source>
</evidence>
<comment type="similarity">
    <text evidence="2">Belongs to the Fur family.</text>
</comment>
<comment type="caution">
    <text evidence="14">The sequence shown here is derived from an EMBL/GenBank/DDBJ whole genome shotgun (WGS) entry which is preliminary data.</text>
</comment>
<keyword evidence="7 11" id="KW-0862">Zinc</keyword>
<dbReference type="STRING" id="1280514.AXFE_04790"/>
<evidence type="ECO:0000256" key="6">
    <source>
        <dbReference type="ARBA" id="ARBA00022723"/>
    </source>
</evidence>
<evidence type="ECO:0000313" key="15">
    <source>
        <dbReference type="Proteomes" id="UP000032360"/>
    </source>
</evidence>
<dbReference type="InterPro" id="IPR043135">
    <property type="entry name" value="Fur_C"/>
</dbReference>
<keyword evidence="8" id="KW-0805">Transcription regulation</keyword>
<keyword evidence="10" id="KW-0804">Transcription</keyword>
<dbReference type="CDD" id="cd07153">
    <property type="entry name" value="Fur_like"/>
    <property type="match status" value="1"/>
</dbReference>
<dbReference type="AlphaFoldDB" id="A0A0D8HNE0"/>
<comment type="cofactor">
    <cofactor evidence="11">
        <name>Zn(2+)</name>
        <dbReference type="ChEBI" id="CHEBI:29105"/>
    </cofactor>
    <text evidence="11">Binds 1 zinc ion per subunit.</text>
</comment>
<dbReference type="GO" id="GO:0000976">
    <property type="term" value="F:transcription cis-regulatory region binding"/>
    <property type="evidence" value="ECO:0007669"/>
    <property type="project" value="TreeGrafter"/>
</dbReference>
<feature type="binding site" evidence="12">
    <location>
        <position position="138"/>
    </location>
    <ligand>
        <name>Fe cation</name>
        <dbReference type="ChEBI" id="CHEBI:24875"/>
    </ligand>
</feature>
<dbReference type="Gene3D" id="3.30.1490.190">
    <property type="match status" value="1"/>
</dbReference>